<dbReference type="PANTHER" id="PTHR21198:SF7">
    <property type="entry name" value="ASPARTATE-GLUTAMATE RACEMASE FAMILY"/>
    <property type="match status" value="1"/>
</dbReference>
<dbReference type="RefSeq" id="WP_006722137.1">
    <property type="nucleotide sequence ID" value="NZ_CP085935.1"/>
</dbReference>
<sequence length="238" mass="26488">MHKPVLGVLGGVGPLATAYFMELVIKKTPAERDQDNIPMIVFNDPQIPDRTAFILDRTQPDPLPEMERVVLWLEDAGADYIAIPCNTAHFFYEQINAVAHVPVLNIMRETTSRIVEAYGEHATIGLLATDGTLTSGVFQNYLSEAGLSVVAPSDEDQAKTVMPLIYDRIKRNLPYDPAELLDLARRMHENGCDAVIVGCTELSVVYQDLAVKPTYLIDAMDVLADRCVSYYLEHHRDA</sequence>
<dbReference type="AlphaFoldDB" id="B6GEH6"/>
<gene>
    <name evidence="3" type="ORF">COLSTE_02521</name>
</gene>
<dbReference type="OrthoDB" id="9803739at2"/>
<dbReference type="Gene3D" id="3.40.50.1860">
    <property type="match status" value="2"/>
</dbReference>
<dbReference type="Proteomes" id="UP000003560">
    <property type="component" value="Unassembled WGS sequence"/>
</dbReference>
<evidence type="ECO:0000313" key="4">
    <source>
        <dbReference type="Proteomes" id="UP000003560"/>
    </source>
</evidence>
<reference evidence="3 4" key="2">
    <citation type="submission" date="2008-10" db="EMBL/GenBank/DDBJ databases">
        <authorList>
            <person name="Fulton L."/>
            <person name="Clifton S."/>
            <person name="Fulton B."/>
            <person name="Xu J."/>
            <person name="Minx P."/>
            <person name="Pepin K.H."/>
            <person name="Johnson M."/>
            <person name="Thiruvilangam P."/>
            <person name="Bhonagiri V."/>
            <person name="Nash W.E."/>
            <person name="Mardis E.R."/>
            <person name="Wilson R.K."/>
        </authorList>
    </citation>
    <scope>NUCLEOTIDE SEQUENCE [LARGE SCALE GENOMIC DNA]</scope>
    <source>
        <strain evidence="3 4">DSM 13279</strain>
    </source>
</reference>
<dbReference type="GO" id="GO:0047689">
    <property type="term" value="F:aspartate racemase activity"/>
    <property type="evidence" value="ECO:0007669"/>
    <property type="project" value="UniProtKB-EC"/>
</dbReference>
<organism evidence="3 4">
    <name type="scientific">Collinsella stercoris DSM 13279</name>
    <dbReference type="NCBI Taxonomy" id="445975"/>
    <lineage>
        <taxon>Bacteria</taxon>
        <taxon>Bacillati</taxon>
        <taxon>Actinomycetota</taxon>
        <taxon>Coriobacteriia</taxon>
        <taxon>Coriobacteriales</taxon>
        <taxon>Coriobacteriaceae</taxon>
        <taxon>Collinsella</taxon>
    </lineage>
</organism>
<dbReference type="InterPro" id="IPR015942">
    <property type="entry name" value="Asp/Glu/hydantoin_racemase"/>
</dbReference>
<evidence type="ECO:0000313" key="3">
    <source>
        <dbReference type="EMBL" id="EEA89327.1"/>
    </source>
</evidence>
<protein>
    <submittedName>
        <fullName evidence="3">Aspartate racemase</fullName>
        <ecNumber evidence="3">5.1.1.13</ecNumber>
    </submittedName>
</protein>
<dbReference type="eggNOG" id="COG1794">
    <property type="taxonomic scope" value="Bacteria"/>
</dbReference>
<accession>B6GEH6</accession>
<dbReference type="InterPro" id="IPR018187">
    <property type="entry name" value="Asp/Glu_racemase_AS_1"/>
</dbReference>
<dbReference type="EC" id="5.1.1.13" evidence="3"/>
<evidence type="ECO:0000256" key="1">
    <source>
        <dbReference type="ARBA" id="ARBA00007847"/>
    </source>
</evidence>
<dbReference type="Pfam" id="PF01177">
    <property type="entry name" value="Asp_Glu_race"/>
    <property type="match status" value="1"/>
</dbReference>
<dbReference type="InterPro" id="IPR001920">
    <property type="entry name" value="Asp/Glu_race"/>
</dbReference>
<name>B6GEH6_9ACTN</name>
<comment type="caution">
    <text evidence="3">The sequence shown here is derived from an EMBL/GenBank/DDBJ whole genome shotgun (WGS) entry which is preliminary data.</text>
</comment>
<keyword evidence="4" id="KW-1185">Reference proteome</keyword>
<dbReference type="HOGENOM" id="CLU_055360_2_2_11"/>
<dbReference type="SUPFAM" id="SSF53681">
    <property type="entry name" value="Aspartate/glutamate racemase"/>
    <property type="match status" value="2"/>
</dbReference>
<dbReference type="STRING" id="445975.COLSTE_02521"/>
<reference evidence="3 4" key="1">
    <citation type="submission" date="2008-10" db="EMBL/GenBank/DDBJ databases">
        <title>Draft genome sequence of Collinsella stercoris (DSM 13279).</title>
        <authorList>
            <person name="Sudarsanam P."/>
            <person name="Ley R."/>
            <person name="Guruge J."/>
            <person name="Turnbaugh P.J."/>
            <person name="Mahowald M."/>
            <person name="Liep D."/>
            <person name="Gordon J."/>
        </authorList>
    </citation>
    <scope>NUCLEOTIDE SEQUENCE [LARGE SCALE GENOMIC DNA]</scope>
    <source>
        <strain evidence="3 4">DSM 13279</strain>
    </source>
</reference>
<evidence type="ECO:0000256" key="2">
    <source>
        <dbReference type="ARBA" id="ARBA00023235"/>
    </source>
</evidence>
<dbReference type="GeneID" id="98001714"/>
<dbReference type="PROSITE" id="PS00923">
    <property type="entry name" value="ASP_GLU_RACEMASE_1"/>
    <property type="match status" value="1"/>
</dbReference>
<keyword evidence="2 3" id="KW-0413">Isomerase</keyword>
<dbReference type="PANTHER" id="PTHR21198">
    <property type="entry name" value="GLUTAMATE RACEMASE"/>
    <property type="match status" value="1"/>
</dbReference>
<dbReference type="NCBIfam" id="TIGR00035">
    <property type="entry name" value="asp_race"/>
    <property type="match status" value="1"/>
</dbReference>
<comment type="similarity">
    <text evidence="1">Belongs to the aspartate/glutamate racemases family.</text>
</comment>
<dbReference type="InterPro" id="IPR004380">
    <property type="entry name" value="Asp_race"/>
</dbReference>
<proteinExistence type="inferred from homology"/>
<dbReference type="EMBL" id="ABXJ01000149">
    <property type="protein sequence ID" value="EEA89327.1"/>
    <property type="molecule type" value="Genomic_DNA"/>
</dbReference>